<sequence>MVQSFDNSCRDNDDVDDSLKYEVVYGIQDSDDMKALRIPSEDISKDENGRYSYKIKTYNLKQVMHFARSYYTVKKEYRFRFINLMQSSETEKRYFVRIMIVGKESGGKTCLLRRLLKDSIDGVTSTDGVDICVGRCKINIQDGKWTIDKDISDSSRVDRVQQALKESESNHNQTPSPNENMLEVNLRRRKIIQIDNKTKYVNDTKNEIKSPGHNDEVVTHSDGYFIDSEYLISNKKYSILKEGEEGNSPPSIKMPFDLMSHMFCTSSTANTSSNQYAMCGIWDFAGQKEFYATHQAFLTSSSIYLVVAEMDKDIYQQVINQCFANFKDVGGYVDFWFDTIHCQRTVDLPVNAKINYYIDPPVIIVFTGKDKYNDQATLEQRKIELQRQVKNVLGGRSKYHHLRHILVSIQTILMRNLNGCDKKYQKTAQNMKNWGECMPLKWILLEYVIEINEEGKEFYYLF</sequence>
<dbReference type="OrthoDB" id="5962960at2759"/>
<dbReference type="InterPro" id="IPR027417">
    <property type="entry name" value="P-loop_NTPase"/>
</dbReference>
<dbReference type="SUPFAM" id="SSF52540">
    <property type="entry name" value="P-loop containing nucleoside triphosphate hydrolases"/>
    <property type="match status" value="1"/>
</dbReference>
<protein>
    <submittedName>
        <fullName evidence="2">Uncharacterized protein</fullName>
    </submittedName>
</protein>
<dbReference type="Proteomes" id="UP000683360">
    <property type="component" value="Unassembled WGS sequence"/>
</dbReference>
<evidence type="ECO:0000313" key="3">
    <source>
        <dbReference type="Proteomes" id="UP000683360"/>
    </source>
</evidence>
<dbReference type="Pfam" id="PF08477">
    <property type="entry name" value="Roc"/>
    <property type="match status" value="1"/>
</dbReference>
<name>A0A8S3UD58_MYTED</name>
<reference evidence="2" key="1">
    <citation type="submission" date="2021-03" db="EMBL/GenBank/DDBJ databases">
        <authorList>
            <person name="Bekaert M."/>
        </authorList>
    </citation>
    <scope>NUCLEOTIDE SEQUENCE</scope>
</reference>
<organism evidence="2 3">
    <name type="scientific">Mytilus edulis</name>
    <name type="common">Blue mussel</name>
    <dbReference type="NCBI Taxonomy" id="6550"/>
    <lineage>
        <taxon>Eukaryota</taxon>
        <taxon>Metazoa</taxon>
        <taxon>Spiralia</taxon>
        <taxon>Lophotrochozoa</taxon>
        <taxon>Mollusca</taxon>
        <taxon>Bivalvia</taxon>
        <taxon>Autobranchia</taxon>
        <taxon>Pteriomorphia</taxon>
        <taxon>Mytilida</taxon>
        <taxon>Mytiloidea</taxon>
        <taxon>Mytilidae</taxon>
        <taxon>Mytilinae</taxon>
        <taxon>Mytilus</taxon>
    </lineage>
</organism>
<gene>
    <name evidence="2" type="ORF">MEDL_55999</name>
</gene>
<keyword evidence="3" id="KW-1185">Reference proteome</keyword>
<feature type="compositionally biased region" description="Basic and acidic residues" evidence="1">
    <location>
        <begin position="158"/>
        <end position="169"/>
    </location>
</feature>
<dbReference type="AlphaFoldDB" id="A0A8S3UD58"/>
<feature type="region of interest" description="Disordered" evidence="1">
    <location>
        <begin position="158"/>
        <end position="179"/>
    </location>
</feature>
<evidence type="ECO:0000313" key="2">
    <source>
        <dbReference type="EMBL" id="CAG2243849.1"/>
    </source>
</evidence>
<feature type="compositionally biased region" description="Polar residues" evidence="1">
    <location>
        <begin position="170"/>
        <end position="179"/>
    </location>
</feature>
<proteinExistence type="predicted"/>
<dbReference type="Gene3D" id="3.40.50.300">
    <property type="entry name" value="P-loop containing nucleotide triphosphate hydrolases"/>
    <property type="match status" value="2"/>
</dbReference>
<accession>A0A8S3UD58</accession>
<comment type="caution">
    <text evidence="2">The sequence shown here is derived from an EMBL/GenBank/DDBJ whole genome shotgun (WGS) entry which is preliminary data.</text>
</comment>
<dbReference type="EMBL" id="CAJPWZ010002718">
    <property type="protein sequence ID" value="CAG2243849.1"/>
    <property type="molecule type" value="Genomic_DNA"/>
</dbReference>
<evidence type="ECO:0000256" key="1">
    <source>
        <dbReference type="SAM" id="MobiDB-lite"/>
    </source>
</evidence>